<dbReference type="GO" id="GO:0005261">
    <property type="term" value="F:monoatomic cation channel activity"/>
    <property type="evidence" value="ECO:0007669"/>
    <property type="project" value="TreeGrafter"/>
</dbReference>
<dbReference type="EMBL" id="SCEB01000551">
    <property type="protein sequence ID" value="RXM98791.1"/>
    <property type="molecule type" value="Genomic_DNA"/>
</dbReference>
<keyword evidence="21" id="KW-1185">Reference proteome</keyword>
<dbReference type="PANTHER" id="PTHR13800">
    <property type="entry name" value="TRANSIENT RECEPTOR POTENTIAL CATION CHANNEL, SUBFAMILY M, MEMBER 6"/>
    <property type="match status" value="1"/>
</dbReference>
<dbReference type="Proteomes" id="UP000289886">
    <property type="component" value="Unassembled WGS sequence"/>
</dbReference>
<evidence type="ECO:0000256" key="11">
    <source>
        <dbReference type="ARBA" id="ARBA00023136"/>
    </source>
</evidence>
<evidence type="ECO:0000256" key="4">
    <source>
        <dbReference type="ARBA" id="ARBA00022527"/>
    </source>
</evidence>
<feature type="region of interest" description="Disordered" evidence="16">
    <location>
        <begin position="1615"/>
        <end position="1644"/>
    </location>
</feature>
<accession>A0A662YSD2</accession>
<keyword evidence="10" id="KW-0406">Ion transport</keyword>
<evidence type="ECO:0000256" key="2">
    <source>
        <dbReference type="ARBA" id="ARBA00009500"/>
    </source>
</evidence>
<evidence type="ECO:0000256" key="1">
    <source>
        <dbReference type="ARBA" id="ARBA00004141"/>
    </source>
</evidence>
<dbReference type="FunFam" id="3.30.200.20:FF:000129">
    <property type="entry name" value="Transient receptor potential cation channel, subfamily M, member 7"/>
    <property type="match status" value="1"/>
</dbReference>
<dbReference type="SUPFAM" id="SSF56112">
    <property type="entry name" value="Protein kinase-like (PK-like)"/>
    <property type="match status" value="1"/>
</dbReference>
<dbReference type="InterPro" id="IPR023796">
    <property type="entry name" value="Serpin_dom"/>
</dbReference>
<keyword evidence="6 17" id="KW-0812">Transmembrane</keyword>
<keyword evidence="20" id="KW-0675">Receptor</keyword>
<evidence type="ECO:0000256" key="7">
    <source>
        <dbReference type="ARBA" id="ARBA00022729"/>
    </source>
</evidence>
<keyword evidence="7 18" id="KW-0732">Signal</keyword>
<dbReference type="InterPro" id="IPR041491">
    <property type="entry name" value="TRPM_SLOG"/>
</dbReference>
<evidence type="ECO:0000256" key="8">
    <source>
        <dbReference type="ARBA" id="ARBA00022777"/>
    </source>
</evidence>
<dbReference type="PROSITE" id="PS51158">
    <property type="entry name" value="ALPHA_KINASE"/>
    <property type="match status" value="1"/>
</dbReference>
<evidence type="ECO:0000256" key="3">
    <source>
        <dbReference type="ARBA" id="ARBA00022448"/>
    </source>
</evidence>
<feature type="chain" id="PRO_5024838882" evidence="18">
    <location>
        <begin position="21"/>
        <end position="1644"/>
    </location>
</feature>
<comment type="subcellular location">
    <subcellularLocation>
        <location evidence="1">Membrane</location>
        <topology evidence="1">Multi-pass membrane protein</topology>
    </subcellularLocation>
</comment>
<organism evidence="20 21">
    <name type="scientific">Acipenser ruthenus</name>
    <name type="common">Sterlet sturgeon</name>
    <dbReference type="NCBI Taxonomy" id="7906"/>
    <lineage>
        <taxon>Eukaryota</taxon>
        <taxon>Metazoa</taxon>
        <taxon>Chordata</taxon>
        <taxon>Craniata</taxon>
        <taxon>Vertebrata</taxon>
        <taxon>Euteleostomi</taxon>
        <taxon>Actinopterygii</taxon>
        <taxon>Chondrostei</taxon>
        <taxon>Acipenseriformes</taxon>
        <taxon>Acipenseridae</taxon>
        <taxon>Acipenser</taxon>
    </lineage>
</organism>
<dbReference type="InterPro" id="IPR036186">
    <property type="entry name" value="Serpin_sf"/>
</dbReference>
<evidence type="ECO:0000256" key="10">
    <source>
        <dbReference type="ARBA" id="ARBA00023065"/>
    </source>
</evidence>
<keyword evidence="9 17" id="KW-1133">Transmembrane helix</keyword>
<evidence type="ECO:0000256" key="18">
    <source>
        <dbReference type="SAM" id="SignalP"/>
    </source>
</evidence>
<feature type="domain" description="Alpha-type protein kinase" evidence="19">
    <location>
        <begin position="1360"/>
        <end position="1590"/>
    </location>
</feature>
<dbReference type="Gene3D" id="3.20.200.10">
    <property type="entry name" value="MHCK/EF2 kinase"/>
    <property type="match status" value="1"/>
</dbReference>
<gene>
    <name evidence="20" type="ORF">EOD39_12623</name>
</gene>
<dbReference type="Gene3D" id="2.30.39.10">
    <property type="entry name" value="Alpha-1-antitrypsin, domain 1"/>
    <property type="match status" value="1"/>
</dbReference>
<keyword evidence="13" id="KW-0407">Ion channel</keyword>
<evidence type="ECO:0000256" key="16">
    <source>
        <dbReference type="SAM" id="MobiDB-lite"/>
    </source>
</evidence>
<feature type="transmembrane region" description="Helical" evidence="17">
    <location>
        <begin position="1207"/>
        <end position="1225"/>
    </location>
</feature>
<dbReference type="GO" id="GO:0030001">
    <property type="term" value="P:metal ion transport"/>
    <property type="evidence" value="ECO:0007669"/>
    <property type="project" value="TreeGrafter"/>
</dbReference>
<comment type="caution">
    <text evidence="20">The sequence shown here is derived from an EMBL/GenBank/DDBJ whole genome shotgun (WGS) entry which is preliminary data.</text>
</comment>
<feature type="compositionally biased region" description="Basic residues" evidence="16">
    <location>
        <begin position="41"/>
        <end position="59"/>
    </location>
</feature>
<feature type="region of interest" description="Disordered" evidence="16">
    <location>
        <begin position="24"/>
        <end position="63"/>
    </location>
</feature>
<evidence type="ECO:0000259" key="19">
    <source>
        <dbReference type="PROSITE" id="PS51158"/>
    </source>
</evidence>
<dbReference type="Pfam" id="PF02816">
    <property type="entry name" value="Alpha_kinase"/>
    <property type="match status" value="1"/>
</dbReference>
<evidence type="ECO:0000313" key="21">
    <source>
        <dbReference type="Proteomes" id="UP000289886"/>
    </source>
</evidence>
<evidence type="ECO:0000256" key="9">
    <source>
        <dbReference type="ARBA" id="ARBA00022989"/>
    </source>
</evidence>
<dbReference type="InterPro" id="IPR050927">
    <property type="entry name" value="TRPM"/>
</dbReference>
<feature type="transmembrane region" description="Helical" evidence="17">
    <location>
        <begin position="1275"/>
        <end position="1292"/>
    </location>
</feature>
<keyword evidence="11 17" id="KW-0472">Membrane</keyword>
<sequence>MGTTLYVCLLAALLCSAVHCDRHGKHSKHKDDHDHGQHQQGHGHHGHGGHSHHHHGHHHQRDEILSHKIADKNNEFAFKLYKQLASQKDGESKNIFYSPLSISMALSMLSLGAKGATHNQIFEGLGFNDTKINETEVNEAFAHLLDMLNLQTELELSTGGAVYVHEGFKPIPKFIEDLKHFYHSEGFTVNFKNTSEAMDIINKYVQDKTHGKITDLIKDLSPESVMLLVSYMFFKGKWEKPFNPEFTREGVFNVDAHKTVPVQMMSRMGIFDVFHDKDLSTDVLKLPYTGNASLMLLMPQKGIKDLEEAWCKEHFTKWHRNVQRSSCSALSKNSQERPMFSKELVLLPDNTFSHVPRRGMKAMLFEHGHVVSALEFNAESSDEDLIDVTEAHVPTFSSVQANEEEEWSIEKHTQTSPTDAFGTIDFQDGAHSYRAKYIRVSYDTKLDQLLHLMVKEWQMELPKLVVSVHGGNQNFELSPKLKQIFGKGLIKAAQTTGAWIVTEGINKGISRHVGDALKAYGSQHLQKICTIGITPWGVIENQSDLKGKDVVCPYQTLGNPLSKLTCLNSMHSHFILVDDGTVGKYGNEIKLRRKLEKYIGLHKIHSRMGQGVPVVGLVVEGGPNVILLMWEYVRNTPPVPVVVYDGTGRAADLLAFAHKHTADGRPLHPDVEGEIMLMIQKTFNLGQKQSDHLFKTVMECMEHRESITVFDAESEDQQDIDVAILTALLKGTNASASDQLSITLAWDRVDIAKKHILVYGQHLKVGSLEQALLDALVMDRVEFVKLLIENGVSMHRFLTISRLEELYNTRQGPTSHLLHHLVREVKQSNLPPDYKVTLIDVGLVIEYLIGGAYRSSYARKQFRLLYNSLYRQRKEKLVSLHKSRKKSKEELNFSEEHDSPEFTYPYNDLFVWAVLMRRQKMAMFLWQHGEEAMAKAVVACKLYRAMAHEAKQSNMMDDTSEELKTYSKEFGQLAVDLLDNAFRQNERMAMKLLTYELKNWSNSTCLKLAVSSGLRPFVSHTCTQMLLTDMWMGRLNMRKNSWFKVILSIMLPPTILMLEFKSKAEMSHIPQSQEFLQFTWHHGDHGPNNSQDKPPMKEYDAEKGQDKYEESPEFSVSTTQRELLWTRKVYEFYNAPIVKFWFHTIAYLVFLMLFTYTVLVKMEPQPTILEWVVIIYIFTTAIEKVREVFMSEPGKFSLKIKVWFNEYWNFTDSLAIVLFAIGFGLRWTDKPVQTAGRIIYCLDIIFWYVRLLDLFAVNQHAGPYLTMIGKMTANMFYIVILMAIVLLSFGVSRKAILSPDESPSWKLARDIVFQPYWMIFGEVYAGEIDGINASSQDLNHHYSAGEEVTIYRLEESSPTSLDKSVSSWSQHGLAAMIQPLSREEMGGGLRKAMKAACTWSEGDVLKPGEVYIIKSFLPEVVKTWQKIFKEGTVLHLCLREIQQQRAAQKLIYTFNQVKPHTISYTPRFLEVYLLYCHSADEWLTIEKNMNGEFRKYNNNNGEEITPIHLLEETMLAFSHWTYEYTRGELLVLDLQGVGENLTDPSVIKPEDKESRDVPFGPANLGEDAIKNFTEKHQCNSCCKKLKLSGLLKEQSPQSTPCELTMTAPDNLPVEGKAKQQSYQDIKGNTTDRLGVYSPINPEAL</sequence>
<evidence type="ECO:0000313" key="20">
    <source>
        <dbReference type="EMBL" id="RXM98791.1"/>
    </source>
</evidence>
<proteinExistence type="inferred from homology"/>
<dbReference type="InterPro" id="IPR042178">
    <property type="entry name" value="Serpin_sf_1"/>
</dbReference>
<dbReference type="FunFam" id="2.30.39.10:FF:000003">
    <property type="entry name" value="alpha-1-antitrypsin isoform X1"/>
    <property type="match status" value="1"/>
</dbReference>
<feature type="transmembrane region" description="Helical" evidence="17">
    <location>
        <begin position="1237"/>
        <end position="1255"/>
    </location>
</feature>
<dbReference type="SUPFAM" id="SSF56574">
    <property type="entry name" value="Serpins"/>
    <property type="match status" value="1"/>
</dbReference>
<dbReference type="InterPro" id="IPR004166">
    <property type="entry name" value="a-kinase_dom"/>
</dbReference>
<keyword evidence="8" id="KW-0418">Kinase</keyword>
<keyword evidence="3" id="KW-0813">Transport</keyword>
<evidence type="ECO:0000256" key="15">
    <source>
        <dbReference type="RuleBase" id="RU000411"/>
    </source>
</evidence>
<name>A0A662YSD2_ACIRT</name>
<feature type="signal peptide" evidence="18">
    <location>
        <begin position="1"/>
        <end position="20"/>
    </location>
</feature>
<feature type="transmembrane region" description="Helical" evidence="17">
    <location>
        <begin position="1137"/>
        <end position="1156"/>
    </location>
</feature>
<dbReference type="Pfam" id="PF25508">
    <property type="entry name" value="TRPM2"/>
    <property type="match status" value="1"/>
</dbReference>
<comment type="catalytic activity">
    <reaction evidence="14">
        <text>Ca(2+)(in) = Ca(2+)(out)</text>
        <dbReference type="Rhea" id="RHEA:29671"/>
        <dbReference type="ChEBI" id="CHEBI:29108"/>
    </reaction>
</comment>
<dbReference type="InterPro" id="IPR057366">
    <property type="entry name" value="TRPM-like"/>
</dbReference>
<keyword evidence="4" id="KW-0723">Serine/threonine-protein kinase</keyword>
<dbReference type="Pfam" id="PF00520">
    <property type="entry name" value="Ion_trans"/>
    <property type="match status" value="1"/>
</dbReference>
<dbReference type="GO" id="GO:0016324">
    <property type="term" value="C:apical plasma membrane"/>
    <property type="evidence" value="ECO:0007669"/>
    <property type="project" value="TreeGrafter"/>
</dbReference>
<feature type="compositionally biased region" description="Polar residues" evidence="16">
    <location>
        <begin position="1618"/>
        <end position="1631"/>
    </location>
</feature>
<evidence type="ECO:0000256" key="5">
    <source>
        <dbReference type="ARBA" id="ARBA00022679"/>
    </source>
</evidence>
<dbReference type="Pfam" id="PF00079">
    <property type="entry name" value="Serpin"/>
    <property type="match status" value="1"/>
</dbReference>
<dbReference type="PANTHER" id="PTHR13800:SF15">
    <property type="entry name" value="TRANSIENT RECEPTOR POTENTIAL CATION CHANNEL SUBFAMILY M MEMBER 6"/>
    <property type="match status" value="1"/>
</dbReference>
<keyword evidence="12" id="KW-0325">Glycoprotein</keyword>
<feature type="transmembrane region" description="Helical" evidence="17">
    <location>
        <begin position="1168"/>
        <end position="1186"/>
    </location>
</feature>
<dbReference type="SMART" id="SM00093">
    <property type="entry name" value="SERPIN"/>
    <property type="match status" value="1"/>
</dbReference>
<reference evidence="20 21" key="1">
    <citation type="submission" date="2019-01" db="EMBL/GenBank/DDBJ databases">
        <title>Draft Genome and Complete Hox-Cluster Characterization of the Sterlet Sturgeon (Acipenser ruthenus).</title>
        <authorList>
            <person name="Wei Q."/>
        </authorList>
    </citation>
    <scope>NUCLEOTIDE SEQUENCE [LARGE SCALE GENOMIC DNA]</scope>
    <source>
        <strain evidence="20">WHYD16114868_AA</strain>
        <tissue evidence="20">Blood</tissue>
    </source>
</reference>
<evidence type="ECO:0000256" key="12">
    <source>
        <dbReference type="ARBA" id="ARBA00023180"/>
    </source>
</evidence>
<dbReference type="SMART" id="SM00811">
    <property type="entry name" value="Alpha_kinase"/>
    <property type="match status" value="1"/>
</dbReference>
<evidence type="ECO:0000256" key="17">
    <source>
        <dbReference type="SAM" id="Phobius"/>
    </source>
</evidence>
<dbReference type="Gene3D" id="3.30.200.20">
    <property type="entry name" value="Phosphorylase Kinase, domain 1"/>
    <property type="match status" value="1"/>
</dbReference>
<dbReference type="GO" id="GO:0004674">
    <property type="term" value="F:protein serine/threonine kinase activity"/>
    <property type="evidence" value="ECO:0007669"/>
    <property type="project" value="UniProtKB-KW"/>
</dbReference>
<comment type="similarity">
    <text evidence="2 15">Belongs to the serpin family.</text>
</comment>
<dbReference type="GO" id="GO:0005524">
    <property type="term" value="F:ATP binding"/>
    <property type="evidence" value="ECO:0007669"/>
    <property type="project" value="InterPro"/>
</dbReference>
<protein>
    <submittedName>
        <fullName evidence="20">Transient receptor potential cation channel subfamily M member 6</fullName>
    </submittedName>
</protein>
<dbReference type="InterPro" id="IPR042185">
    <property type="entry name" value="Serpin_sf_2"/>
</dbReference>
<dbReference type="FunFam" id="3.30.497.10:FF:000001">
    <property type="entry name" value="Serine protease inhibitor"/>
    <property type="match status" value="1"/>
</dbReference>
<evidence type="ECO:0000256" key="14">
    <source>
        <dbReference type="ARBA" id="ARBA00036634"/>
    </source>
</evidence>
<keyword evidence="5" id="KW-0808">Transferase</keyword>
<evidence type="ECO:0000256" key="6">
    <source>
        <dbReference type="ARBA" id="ARBA00022692"/>
    </source>
</evidence>
<evidence type="ECO:0000256" key="13">
    <source>
        <dbReference type="ARBA" id="ARBA00023303"/>
    </source>
</evidence>
<dbReference type="InterPro" id="IPR011009">
    <property type="entry name" value="Kinase-like_dom_sf"/>
</dbReference>
<dbReference type="Pfam" id="PF18139">
    <property type="entry name" value="LSDAT_euk"/>
    <property type="match status" value="1"/>
</dbReference>
<dbReference type="Gene3D" id="3.30.497.10">
    <property type="entry name" value="Antithrombin, subunit I, domain 2"/>
    <property type="match status" value="1"/>
</dbReference>
<dbReference type="InterPro" id="IPR005821">
    <property type="entry name" value="Ion_trans_dom"/>
</dbReference>